<evidence type="ECO:0000256" key="1">
    <source>
        <dbReference type="SAM" id="MobiDB-lite"/>
    </source>
</evidence>
<sequence length="232" mass="25927">MAERVELAISEAERGKIADNLRRYGAYRERTGIDLWNTFTEQKPHELEPPNLTQEIKDRTASHHAVAKNCVAPASAIESENPVLLTPETIQLIQEAFGDIYGGELPPWAARTAMFSRMASRRMSEAAADGSLAPAEFVAVNAELQPSDPERYEAAIMHYLTEANAKISEQLTELRTRQEALHTQLRAQQREIDQLRNPGTTRRQLPNPFRSTSEPTVQASRRRGPSDDGPAL</sequence>
<protein>
    <submittedName>
        <fullName evidence="2">Uncharacterized protein</fullName>
    </submittedName>
</protein>
<dbReference type="Proteomes" id="UP000471026">
    <property type="component" value="Unassembled WGS sequence"/>
</dbReference>
<comment type="caution">
    <text evidence="2">The sequence shown here is derived from an EMBL/GenBank/DDBJ whole genome shotgun (WGS) entry which is preliminary data.</text>
</comment>
<reference evidence="2 3" key="1">
    <citation type="submission" date="2019-11" db="EMBL/GenBank/DDBJ databases">
        <title>Draft genome sequence of Kocuria indica DP-K7, a methyl red degrading Actinobacterium.</title>
        <authorList>
            <person name="Kumaran S."/>
            <person name="Tischler D."/>
            <person name="Ngo A.C.R."/>
            <person name="Schultes F."/>
        </authorList>
    </citation>
    <scope>NUCLEOTIDE SEQUENCE [LARGE SCALE GENOMIC DNA]</scope>
    <source>
        <strain evidence="2 3">DP-K7</strain>
    </source>
</reference>
<feature type="compositionally biased region" description="Polar residues" evidence="1">
    <location>
        <begin position="197"/>
        <end position="219"/>
    </location>
</feature>
<dbReference type="RefSeq" id="WP_162230284.1">
    <property type="nucleotide sequence ID" value="NZ_WMHZ01000022.1"/>
</dbReference>
<organism evidence="2 3">
    <name type="scientific">Kocuria marina subsp. indica</name>
    <dbReference type="NCBI Taxonomy" id="1049583"/>
    <lineage>
        <taxon>Bacteria</taxon>
        <taxon>Bacillati</taxon>
        <taxon>Actinomycetota</taxon>
        <taxon>Actinomycetes</taxon>
        <taxon>Micrococcales</taxon>
        <taxon>Micrococcaceae</taxon>
        <taxon>Kocuria</taxon>
    </lineage>
</organism>
<dbReference type="EMBL" id="WMHZ01000022">
    <property type="protein sequence ID" value="NDO78988.1"/>
    <property type="molecule type" value="Genomic_DNA"/>
</dbReference>
<gene>
    <name evidence="2" type="ORF">GKZ75_12345</name>
</gene>
<dbReference type="AlphaFoldDB" id="A0A6N9R2T9"/>
<evidence type="ECO:0000313" key="2">
    <source>
        <dbReference type="EMBL" id="NDO78988.1"/>
    </source>
</evidence>
<proteinExistence type="predicted"/>
<name>A0A6N9R2T9_9MICC</name>
<feature type="region of interest" description="Disordered" evidence="1">
    <location>
        <begin position="188"/>
        <end position="232"/>
    </location>
</feature>
<evidence type="ECO:0000313" key="3">
    <source>
        <dbReference type="Proteomes" id="UP000471026"/>
    </source>
</evidence>
<accession>A0A6N9R2T9</accession>